<evidence type="ECO:0000313" key="1">
    <source>
        <dbReference type="EMBL" id="QDT38446.1"/>
    </source>
</evidence>
<gene>
    <name evidence="1" type="ORF">Pan189_28400</name>
</gene>
<sequence length="64" mass="7313">MSDPDCVRELLGMCRPRLPHRRVECFGDKVIAGLRLNRDVLASMIRLKLSSESGFVNFFRSSND</sequence>
<evidence type="ECO:0000313" key="2">
    <source>
        <dbReference type="Proteomes" id="UP000317318"/>
    </source>
</evidence>
<protein>
    <submittedName>
        <fullName evidence="1">Uncharacterized protein</fullName>
    </submittedName>
</protein>
<accession>A0A517R3L3</accession>
<name>A0A517R3L3_9PLAN</name>
<reference evidence="1 2" key="1">
    <citation type="submission" date="2019-02" db="EMBL/GenBank/DDBJ databases">
        <title>Deep-cultivation of Planctomycetes and their phenomic and genomic characterization uncovers novel biology.</title>
        <authorList>
            <person name="Wiegand S."/>
            <person name="Jogler M."/>
            <person name="Boedeker C."/>
            <person name="Pinto D."/>
            <person name="Vollmers J."/>
            <person name="Rivas-Marin E."/>
            <person name="Kohn T."/>
            <person name="Peeters S.H."/>
            <person name="Heuer A."/>
            <person name="Rast P."/>
            <person name="Oberbeckmann S."/>
            <person name="Bunk B."/>
            <person name="Jeske O."/>
            <person name="Meyerdierks A."/>
            <person name="Storesund J.E."/>
            <person name="Kallscheuer N."/>
            <person name="Luecker S."/>
            <person name="Lage O.M."/>
            <person name="Pohl T."/>
            <person name="Merkel B.J."/>
            <person name="Hornburger P."/>
            <person name="Mueller R.-W."/>
            <person name="Bruemmer F."/>
            <person name="Labrenz M."/>
            <person name="Spormann A.M."/>
            <person name="Op den Camp H."/>
            <person name="Overmann J."/>
            <person name="Amann R."/>
            <person name="Jetten M.S.M."/>
            <person name="Mascher T."/>
            <person name="Medema M.H."/>
            <person name="Devos D.P."/>
            <person name="Kaster A.-K."/>
            <person name="Ovreas L."/>
            <person name="Rohde M."/>
            <person name="Galperin M.Y."/>
            <person name="Jogler C."/>
        </authorList>
    </citation>
    <scope>NUCLEOTIDE SEQUENCE [LARGE SCALE GENOMIC DNA]</scope>
    <source>
        <strain evidence="1 2">Pan189</strain>
    </source>
</reference>
<proteinExistence type="predicted"/>
<keyword evidence="2" id="KW-1185">Reference proteome</keyword>
<dbReference type="EMBL" id="CP036268">
    <property type="protein sequence ID" value="QDT38446.1"/>
    <property type="molecule type" value="Genomic_DNA"/>
</dbReference>
<dbReference type="AlphaFoldDB" id="A0A517R3L3"/>
<organism evidence="1 2">
    <name type="scientific">Stratiformator vulcanicus</name>
    <dbReference type="NCBI Taxonomy" id="2527980"/>
    <lineage>
        <taxon>Bacteria</taxon>
        <taxon>Pseudomonadati</taxon>
        <taxon>Planctomycetota</taxon>
        <taxon>Planctomycetia</taxon>
        <taxon>Planctomycetales</taxon>
        <taxon>Planctomycetaceae</taxon>
        <taxon>Stratiformator</taxon>
    </lineage>
</organism>
<dbReference type="KEGG" id="svp:Pan189_28400"/>
<dbReference type="Proteomes" id="UP000317318">
    <property type="component" value="Chromosome"/>
</dbReference>